<organism evidence="11 12">
    <name type="scientific">Schistosoma japonicum</name>
    <name type="common">Blood fluke</name>
    <dbReference type="NCBI Taxonomy" id="6182"/>
    <lineage>
        <taxon>Eukaryota</taxon>
        <taxon>Metazoa</taxon>
        <taxon>Spiralia</taxon>
        <taxon>Lophotrochozoa</taxon>
        <taxon>Platyhelminthes</taxon>
        <taxon>Trematoda</taxon>
        <taxon>Digenea</taxon>
        <taxon>Strigeidida</taxon>
        <taxon>Schistosomatoidea</taxon>
        <taxon>Schistosomatidae</taxon>
        <taxon>Schistosoma</taxon>
    </lineage>
</organism>
<feature type="transmembrane region" description="Helical" evidence="9">
    <location>
        <begin position="151"/>
        <end position="172"/>
    </location>
</feature>
<keyword evidence="3" id="KW-0808">Transferase</keyword>
<comment type="caution">
    <text evidence="11">The sequence shown here is derived from an EMBL/GenBank/DDBJ whole genome shotgun (WGS) entry which is preliminary data.</text>
</comment>
<dbReference type="InterPro" id="IPR025749">
    <property type="entry name" value="Sphingomyelin_synth-like_dom"/>
</dbReference>
<evidence type="ECO:0000313" key="12">
    <source>
        <dbReference type="Proteomes" id="UP000311919"/>
    </source>
</evidence>
<dbReference type="Pfam" id="PF14360">
    <property type="entry name" value="PAP2_C"/>
    <property type="match status" value="1"/>
</dbReference>
<evidence type="ECO:0000256" key="8">
    <source>
        <dbReference type="ARBA" id="ARBA00023136"/>
    </source>
</evidence>
<dbReference type="GO" id="GO:0046513">
    <property type="term" value="P:ceramide biosynthetic process"/>
    <property type="evidence" value="ECO:0007669"/>
    <property type="project" value="TreeGrafter"/>
</dbReference>
<comment type="similarity">
    <text evidence="2">Belongs to the sphingomyelin synthase family.</text>
</comment>
<dbReference type="InterPro" id="IPR013761">
    <property type="entry name" value="SAM/pointed_sf"/>
</dbReference>
<feature type="transmembrane region" description="Helical" evidence="9">
    <location>
        <begin position="348"/>
        <end position="369"/>
    </location>
</feature>
<gene>
    <name evidence="11" type="ORF">EWB00_001770</name>
</gene>
<keyword evidence="5" id="KW-0746">Sphingolipid metabolism</keyword>
<dbReference type="GO" id="GO:0005789">
    <property type="term" value="C:endoplasmic reticulum membrane"/>
    <property type="evidence" value="ECO:0007669"/>
    <property type="project" value="TreeGrafter"/>
</dbReference>
<dbReference type="InterPro" id="IPR045221">
    <property type="entry name" value="Sphingomyelin_synth-like"/>
</dbReference>
<name>A0A4Z2DEV1_SCHJA</name>
<evidence type="ECO:0000256" key="5">
    <source>
        <dbReference type="ARBA" id="ARBA00022919"/>
    </source>
</evidence>
<evidence type="ECO:0000256" key="6">
    <source>
        <dbReference type="ARBA" id="ARBA00022989"/>
    </source>
</evidence>
<dbReference type="OrthoDB" id="422827at2759"/>
<proteinExistence type="inferred from homology"/>
<evidence type="ECO:0000256" key="2">
    <source>
        <dbReference type="ARBA" id="ARBA00005441"/>
    </source>
</evidence>
<dbReference type="GO" id="GO:0047493">
    <property type="term" value="F:ceramide cholinephosphotransferase activity"/>
    <property type="evidence" value="ECO:0007669"/>
    <property type="project" value="TreeGrafter"/>
</dbReference>
<dbReference type="AlphaFoldDB" id="A0A4Z2DEV1"/>
<evidence type="ECO:0000256" key="1">
    <source>
        <dbReference type="ARBA" id="ARBA00004141"/>
    </source>
</evidence>
<keyword evidence="12" id="KW-1185">Reference proteome</keyword>
<dbReference type="SUPFAM" id="SSF47769">
    <property type="entry name" value="SAM/Pointed domain"/>
    <property type="match status" value="1"/>
</dbReference>
<evidence type="ECO:0000259" key="10">
    <source>
        <dbReference type="PROSITE" id="PS50105"/>
    </source>
</evidence>
<dbReference type="Gene3D" id="1.10.150.50">
    <property type="entry name" value="Transcription Factor, Ets-1"/>
    <property type="match status" value="1"/>
</dbReference>
<evidence type="ECO:0000256" key="3">
    <source>
        <dbReference type="ARBA" id="ARBA00022679"/>
    </source>
</evidence>
<feature type="transmembrane region" description="Helical" evidence="9">
    <location>
        <begin position="192"/>
        <end position="216"/>
    </location>
</feature>
<sequence>MSLCPHEEIISIHASSLDISKYLINHGVPESISDIFIQNIIDGLSFCLLCEKDLNEMGVTQIGLRKRILFLSSFWRHQIKRGGSTEQTLKYIPGDNFAVEFLNNEGSCESCPTKLNDNLISDCSVDSFFPNNISHEVHAEKSKSWKLIISAFYFLFSTCVTSFVMVLAHERLPDISKYPPLPDLLLDNLPHISWGFAAAEWVGIVLSAIWITILIFHKYRCILVRRFFVLLGTVLLLRSVTMIITSLSVPGKHLADYCSPYVVKNQTERLKRVLNIWLGMGMSINGIKTCGDYMFSGHTVCLTLLNFFITEYSPSKLHLLHTFSWVLNIFGVFFILACHEHYSIDVFVAIYVSSRLFLYYHCLASSNVLHQPSRTRAMIWFPLFSFMEYDVKTAVPNVFEFPFPCTKKACETDHDKSS</sequence>
<evidence type="ECO:0000256" key="9">
    <source>
        <dbReference type="SAM" id="Phobius"/>
    </source>
</evidence>
<dbReference type="SMART" id="SM00454">
    <property type="entry name" value="SAM"/>
    <property type="match status" value="1"/>
</dbReference>
<protein>
    <submittedName>
        <fullName evidence="11">Sphingomyelin synthase-related protein</fullName>
    </submittedName>
</protein>
<dbReference type="PROSITE" id="PS50105">
    <property type="entry name" value="SAM_DOMAIN"/>
    <property type="match status" value="1"/>
</dbReference>
<feature type="transmembrane region" description="Helical" evidence="9">
    <location>
        <begin position="228"/>
        <end position="247"/>
    </location>
</feature>
<keyword evidence="4 9" id="KW-0812">Transmembrane</keyword>
<evidence type="ECO:0000256" key="4">
    <source>
        <dbReference type="ARBA" id="ARBA00022692"/>
    </source>
</evidence>
<accession>A0A4Z2DEV1</accession>
<keyword evidence="7" id="KW-0443">Lipid metabolism</keyword>
<evidence type="ECO:0000256" key="7">
    <source>
        <dbReference type="ARBA" id="ARBA00023098"/>
    </source>
</evidence>
<dbReference type="GO" id="GO:0033188">
    <property type="term" value="F:sphingomyelin synthase activity"/>
    <property type="evidence" value="ECO:0007669"/>
    <property type="project" value="TreeGrafter"/>
</dbReference>
<dbReference type="GO" id="GO:0005886">
    <property type="term" value="C:plasma membrane"/>
    <property type="evidence" value="ECO:0007669"/>
    <property type="project" value="TreeGrafter"/>
</dbReference>
<dbReference type="EMBL" id="SKCS01000160">
    <property type="protein sequence ID" value="TNN14986.1"/>
    <property type="molecule type" value="Genomic_DNA"/>
</dbReference>
<feature type="transmembrane region" description="Helical" evidence="9">
    <location>
        <begin position="322"/>
        <end position="342"/>
    </location>
</feature>
<dbReference type="PANTHER" id="PTHR21290">
    <property type="entry name" value="SPHINGOMYELIN SYNTHETASE"/>
    <property type="match status" value="1"/>
</dbReference>
<keyword evidence="8 9" id="KW-0472">Membrane</keyword>
<dbReference type="PANTHER" id="PTHR21290:SF25">
    <property type="entry name" value="SPHINGOMYELIN SYNTHASE-RELATED PROTEIN 1"/>
    <property type="match status" value="1"/>
</dbReference>
<dbReference type="GO" id="GO:0000139">
    <property type="term" value="C:Golgi membrane"/>
    <property type="evidence" value="ECO:0007669"/>
    <property type="project" value="TreeGrafter"/>
</dbReference>
<dbReference type="InterPro" id="IPR001660">
    <property type="entry name" value="SAM"/>
</dbReference>
<dbReference type="STRING" id="6182.A0A4Z2DEV1"/>
<reference evidence="11 12" key="1">
    <citation type="submission" date="2019-03" db="EMBL/GenBank/DDBJ databases">
        <title>An improved genome assembly of the fluke Schistosoma japonicum.</title>
        <authorList>
            <person name="Hu W."/>
            <person name="Luo F."/>
            <person name="Yin M."/>
            <person name="Mo X."/>
            <person name="Sun C."/>
            <person name="Wu Q."/>
            <person name="Zhu B."/>
            <person name="Xiang M."/>
            <person name="Wang J."/>
            <person name="Wang Y."/>
            <person name="Zhang T."/>
            <person name="Xu B."/>
            <person name="Zheng H."/>
            <person name="Feng Z."/>
        </authorList>
    </citation>
    <scope>NUCLEOTIDE SEQUENCE [LARGE SCALE GENOMIC DNA]</scope>
    <source>
        <strain evidence="11">HuSjv2</strain>
        <tissue evidence="11">Worms</tissue>
    </source>
</reference>
<dbReference type="Proteomes" id="UP000311919">
    <property type="component" value="Unassembled WGS sequence"/>
</dbReference>
<keyword evidence="6 9" id="KW-1133">Transmembrane helix</keyword>
<feature type="transmembrane region" description="Helical" evidence="9">
    <location>
        <begin position="293"/>
        <end position="310"/>
    </location>
</feature>
<comment type="subcellular location">
    <subcellularLocation>
        <location evidence="1">Membrane</location>
        <topology evidence="1">Multi-pass membrane protein</topology>
    </subcellularLocation>
</comment>
<feature type="domain" description="SAM" evidence="10">
    <location>
        <begin position="14"/>
        <end position="69"/>
    </location>
</feature>
<evidence type="ECO:0000313" key="11">
    <source>
        <dbReference type="EMBL" id="TNN14986.1"/>
    </source>
</evidence>